<dbReference type="PANTHER" id="PTHR47926">
    <property type="entry name" value="PENTATRICOPEPTIDE REPEAT-CONTAINING PROTEIN"/>
    <property type="match status" value="1"/>
</dbReference>
<proteinExistence type="predicted"/>
<protein>
    <submittedName>
        <fullName evidence="3">Putative pentatricopeptide repeat-containing protein at5g37570</fullName>
    </submittedName>
</protein>
<gene>
    <name evidence="3" type="ORF">PHJA_002180400</name>
</gene>
<dbReference type="OrthoDB" id="1937829at2759"/>
<dbReference type="Proteomes" id="UP000653305">
    <property type="component" value="Unassembled WGS sequence"/>
</dbReference>
<dbReference type="Pfam" id="PF01535">
    <property type="entry name" value="PPR"/>
    <property type="match status" value="3"/>
</dbReference>
<evidence type="ECO:0000256" key="2">
    <source>
        <dbReference type="PROSITE-ProRule" id="PRU00708"/>
    </source>
</evidence>
<accession>A0A830CWZ0</accession>
<dbReference type="InterPro" id="IPR011990">
    <property type="entry name" value="TPR-like_helical_dom_sf"/>
</dbReference>
<feature type="repeat" description="PPR" evidence="2">
    <location>
        <begin position="158"/>
        <end position="192"/>
    </location>
</feature>
<dbReference type="EMBL" id="BMAC01000625">
    <property type="protein sequence ID" value="GFQ00364.1"/>
    <property type="molecule type" value="Genomic_DNA"/>
</dbReference>
<dbReference type="InterPro" id="IPR046960">
    <property type="entry name" value="PPR_At4g14850-like_plant"/>
</dbReference>
<name>A0A830CWZ0_9LAMI</name>
<dbReference type="Gene3D" id="1.25.40.10">
    <property type="entry name" value="Tetratricopeptide repeat domain"/>
    <property type="match status" value="2"/>
</dbReference>
<reference evidence="3" key="1">
    <citation type="submission" date="2020-07" db="EMBL/GenBank/DDBJ databases">
        <title>Ethylene signaling mediates host invasion by parasitic plants.</title>
        <authorList>
            <person name="Yoshida S."/>
        </authorList>
    </citation>
    <scope>NUCLEOTIDE SEQUENCE</scope>
    <source>
        <strain evidence="3">Okayama</strain>
    </source>
</reference>
<comment type="caution">
    <text evidence="3">The sequence shown here is derived from an EMBL/GenBank/DDBJ whole genome shotgun (WGS) entry which is preliminary data.</text>
</comment>
<feature type="repeat" description="PPR" evidence="2">
    <location>
        <begin position="56"/>
        <end position="90"/>
    </location>
</feature>
<dbReference type="NCBIfam" id="TIGR00756">
    <property type="entry name" value="PPR"/>
    <property type="match status" value="2"/>
</dbReference>
<keyword evidence="4" id="KW-1185">Reference proteome</keyword>
<dbReference type="InterPro" id="IPR002885">
    <property type="entry name" value="PPR_rpt"/>
</dbReference>
<evidence type="ECO:0000313" key="4">
    <source>
        <dbReference type="Proteomes" id="UP000653305"/>
    </source>
</evidence>
<evidence type="ECO:0000313" key="3">
    <source>
        <dbReference type="EMBL" id="GFQ00364.1"/>
    </source>
</evidence>
<evidence type="ECO:0000256" key="1">
    <source>
        <dbReference type="ARBA" id="ARBA00022737"/>
    </source>
</evidence>
<dbReference type="PROSITE" id="PS51375">
    <property type="entry name" value="PPR"/>
    <property type="match status" value="2"/>
</dbReference>
<dbReference type="GO" id="GO:0003723">
    <property type="term" value="F:RNA binding"/>
    <property type="evidence" value="ECO:0007669"/>
    <property type="project" value="InterPro"/>
</dbReference>
<dbReference type="GO" id="GO:0009451">
    <property type="term" value="P:RNA modification"/>
    <property type="evidence" value="ECO:0007669"/>
    <property type="project" value="InterPro"/>
</dbReference>
<sequence>MIKGLVKLGDVISARKLLDIMPLISEDSFTTLIDRNAKAGDMASARSLFDQLTQKDLVPWSALMSGYVQNGKPGEAVKAFAEMQALNLKPDEFVMVVLMSACSQLGSLELAIWIESYMSNGSFDSTWAHVASALVYMNAKCRNTERAAIIFEKMPQRDLISYCSMMQGLCIHGRGAQVVLMFNRMIEEGSRAWGPSSSHVGLNVKTLVSTNFHEALNGCAMDYILMFVISFSAYHQ</sequence>
<dbReference type="PANTHER" id="PTHR47926:SF467">
    <property type="entry name" value="REPEAT-CONTAINING PROTEIN, PUTATIVE-RELATED"/>
    <property type="match status" value="1"/>
</dbReference>
<keyword evidence="1" id="KW-0677">Repeat</keyword>
<organism evidence="3 4">
    <name type="scientific">Phtheirospermum japonicum</name>
    <dbReference type="NCBI Taxonomy" id="374723"/>
    <lineage>
        <taxon>Eukaryota</taxon>
        <taxon>Viridiplantae</taxon>
        <taxon>Streptophyta</taxon>
        <taxon>Embryophyta</taxon>
        <taxon>Tracheophyta</taxon>
        <taxon>Spermatophyta</taxon>
        <taxon>Magnoliopsida</taxon>
        <taxon>eudicotyledons</taxon>
        <taxon>Gunneridae</taxon>
        <taxon>Pentapetalae</taxon>
        <taxon>asterids</taxon>
        <taxon>lamiids</taxon>
        <taxon>Lamiales</taxon>
        <taxon>Orobanchaceae</taxon>
        <taxon>Orobanchaceae incertae sedis</taxon>
        <taxon>Phtheirospermum</taxon>
    </lineage>
</organism>
<dbReference type="AlphaFoldDB" id="A0A830CWZ0"/>
<dbReference type="Pfam" id="PF13041">
    <property type="entry name" value="PPR_2"/>
    <property type="match status" value="1"/>
</dbReference>